<reference evidence="2 3" key="1">
    <citation type="submission" date="2017-09" db="EMBL/GenBank/DDBJ databases">
        <title>Depth-based differentiation of microbial function through sediment-hosted aquifers and enrichment of novel symbionts in the deep terrestrial subsurface.</title>
        <authorList>
            <person name="Probst A.J."/>
            <person name="Ladd B."/>
            <person name="Jarett J.K."/>
            <person name="Geller-Mcgrath D.E."/>
            <person name="Sieber C.M."/>
            <person name="Emerson J.B."/>
            <person name="Anantharaman K."/>
            <person name="Thomas B.C."/>
            <person name="Malmstrom R."/>
            <person name="Stieglmeier M."/>
            <person name="Klingl A."/>
            <person name="Woyke T."/>
            <person name="Ryan C.M."/>
            <person name="Banfield J.F."/>
        </authorList>
    </citation>
    <scope>NUCLEOTIDE SEQUENCE [LARGE SCALE GENOMIC DNA]</scope>
    <source>
        <strain evidence="2">CG23_combo_of_CG06-09_8_20_14_all_34_8</strain>
    </source>
</reference>
<dbReference type="EMBL" id="PCSR01000098">
    <property type="protein sequence ID" value="PIP52857.1"/>
    <property type="molecule type" value="Genomic_DNA"/>
</dbReference>
<evidence type="ECO:0000256" key="1">
    <source>
        <dbReference type="SAM" id="Phobius"/>
    </source>
</evidence>
<evidence type="ECO:0000313" key="3">
    <source>
        <dbReference type="Proteomes" id="UP000229459"/>
    </source>
</evidence>
<feature type="transmembrane region" description="Helical" evidence="1">
    <location>
        <begin position="225"/>
        <end position="245"/>
    </location>
</feature>
<feature type="transmembrane region" description="Helical" evidence="1">
    <location>
        <begin position="12"/>
        <end position="37"/>
    </location>
</feature>
<gene>
    <name evidence="2" type="ORF">COX08_04075</name>
</gene>
<feature type="transmembrane region" description="Helical" evidence="1">
    <location>
        <begin position="289"/>
        <end position="308"/>
    </location>
</feature>
<accession>A0A2H0B5C1</accession>
<dbReference type="AlphaFoldDB" id="A0A2H0B5C1"/>
<evidence type="ECO:0008006" key="4">
    <source>
        <dbReference type="Google" id="ProtNLM"/>
    </source>
</evidence>
<keyword evidence="1" id="KW-1133">Transmembrane helix</keyword>
<organism evidence="2 3">
    <name type="scientific">Candidatus Beckwithbacteria bacterium CG23_combo_of_CG06-09_8_20_14_all_34_8</name>
    <dbReference type="NCBI Taxonomy" id="1974497"/>
    <lineage>
        <taxon>Bacteria</taxon>
        <taxon>Candidatus Beckwithiibacteriota</taxon>
    </lineage>
</organism>
<evidence type="ECO:0000313" key="2">
    <source>
        <dbReference type="EMBL" id="PIP52857.1"/>
    </source>
</evidence>
<sequence length="396" mass="45051">MFKLLKVRSKPINILYNLSLLFLWIYPFINIFTVTFVDGHDFSFHLWRILALKKEIDLGNWLPTWIADGLDGFGVPIFSIIYGVPYYTAVVLLKIGLSLPMAQKIMMFIPGPLSGLFFYIWAKNKFGKIAGGVGSIIYVWTPYHFLATFIRGTIGEIYFFMFFPLVLIFLDKTTKRLAILAGAVSFALLIYSHNSLAFLSVFIYIGYILITYIQAMNISQLVKQILIIITGILLAAFYTLPALIFPPLLHNSKIVVDDLVFPPPLSLLRSKWEGGSIIGGQNLIMSFQIGWANLIIILISLSVIIIDFTKSKRRSINWNLLFWFGLLLLSVFMLFPISRWAWGHIPLLINIQFPYRILAIIMIETAVLAGILVAKIKKKSSKIKFSSIFNITSLSW</sequence>
<proteinExistence type="predicted"/>
<feature type="transmembrane region" description="Helical" evidence="1">
    <location>
        <begin position="177"/>
        <end position="193"/>
    </location>
</feature>
<name>A0A2H0B5C1_9BACT</name>
<keyword evidence="1" id="KW-0812">Transmembrane</keyword>
<feature type="transmembrane region" description="Helical" evidence="1">
    <location>
        <begin position="73"/>
        <end position="93"/>
    </location>
</feature>
<protein>
    <recommendedName>
        <fullName evidence="4">Membrane protein 6-pyruvoyl-tetrahydropterin synthase-related domain-containing protein</fullName>
    </recommendedName>
</protein>
<feature type="transmembrane region" description="Helical" evidence="1">
    <location>
        <begin position="142"/>
        <end position="170"/>
    </location>
</feature>
<feature type="transmembrane region" description="Helical" evidence="1">
    <location>
        <begin position="199"/>
        <end position="218"/>
    </location>
</feature>
<dbReference type="Proteomes" id="UP000229459">
    <property type="component" value="Unassembled WGS sequence"/>
</dbReference>
<keyword evidence="1" id="KW-0472">Membrane</keyword>
<feature type="transmembrane region" description="Helical" evidence="1">
    <location>
        <begin position="105"/>
        <end position="122"/>
    </location>
</feature>
<comment type="caution">
    <text evidence="2">The sequence shown here is derived from an EMBL/GenBank/DDBJ whole genome shotgun (WGS) entry which is preliminary data.</text>
</comment>
<feature type="transmembrane region" description="Helical" evidence="1">
    <location>
        <begin position="353"/>
        <end position="374"/>
    </location>
</feature>
<feature type="transmembrane region" description="Helical" evidence="1">
    <location>
        <begin position="320"/>
        <end position="341"/>
    </location>
</feature>